<keyword evidence="1" id="KW-0812">Transmembrane</keyword>
<dbReference type="AlphaFoldDB" id="A0A6P7S7C8"/>
<reference evidence="3" key="1">
    <citation type="submission" date="2025-08" db="UniProtKB">
        <authorList>
            <consortium name="RefSeq"/>
        </authorList>
    </citation>
    <scope>IDENTIFICATION</scope>
</reference>
<evidence type="ECO:0000313" key="2">
    <source>
        <dbReference type="Proteomes" id="UP000515154"/>
    </source>
</evidence>
<feature type="transmembrane region" description="Helical" evidence="1">
    <location>
        <begin position="27"/>
        <end position="53"/>
    </location>
</feature>
<keyword evidence="1" id="KW-1133">Transmembrane helix</keyword>
<proteinExistence type="predicted"/>
<accession>A0A6P7S7C8</accession>
<organism evidence="2 3">
    <name type="scientific">Octopus sinensis</name>
    <name type="common">East Asian common octopus</name>
    <dbReference type="NCBI Taxonomy" id="2607531"/>
    <lineage>
        <taxon>Eukaryota</taxon>
        <taxon>Metazoa</taxon>
        <taxon>Spiralia</taxon>
        <taxon>Lophotrochozoa</taxon>
        <taxon>Mollusca</taxon>
        <taxon>Cephalopoda</taxon>
        <taxon>Coleoidea</taxon>
        <taxon>Octopodiformes</taxon>
        <taxon>Octopoda</taxon>
        <taxon>Incirrata</taxon>
        <taxon>Octopodidae</taxon>
        <taxon>Octopus</taxon>
    </lineage>
</organism>
<keyword evidence="2" id="KW-1185">Reference proteome</keyword>
<dbReference type="RefSeq" id="XP_029634233.1">
    <property type="nucleotide sequence ID" value="XM_029778373.2"/>
</dbReference>
<dbReference type="Proteomes" id="UP000515154">
    <property type="component" value="Linkage group LG3"/>
</dbReference>
<dbReference type="KEGG" id="osn:115209818"/>
<name>A0A6P7S7C8_9MOLL</name>
<evidence type="ECO:0000313" key="3">
    <source>
        <dbReference type="RefSeq" id="XP_029634233.1"/>
    </source>
</evidence>
<protein>
    <submittedName>
        <fullName evidence="3">Uncharacterized protein LOC115209818</fullName>
    </submittedName>
</protein>
<evidence type="ECO:0000256" key="1">
    <source>
        <dbReference type="SAM" id="Phobius"/>
    </source>
</evidence>
<gene>
    <name evidence="3" type="primary">LOC115209818</name>
</gene>
<sequence length="121" mass="13732">MESGTTTRCKEVVKRFAKREPTKKQKLIARVVMIVSMTMLTVSVLLVIVSLTMSEHIDDLARKITTHKIRTGLSRVSTSENMTSAKSVYVHDNKSATEETFIYTQMSTDIVLNTTEYHKFS</sequence>
<keyword evidence="1" id="KW-0472">Membrane</keyword>